<name>A0A645EMJ4_9ZZZZ</name>
<proteinExistence type="predicted"/>
<gene>
    <name evidence="1" type="ORF">SDC9_150461</name>
</gene>
<accession>A0A645EMJ4</accession>
<protein>
    <submittedName>
        <fullName evidence="1">Uncharacterized protein</fullName>
    </submittedName>
</protein>
<evidence type="ECO:0000313" key="1">
    <source>
        <dbReference type="EMBL" id="MPN03235.1"/>
    </source>
</evidence>
<dbReference type="AlphaFoldDB" id="A0A645EMJ4"/>
<dbReference type="EMBL" id="VSSQ01049162">
    <property type="protein sequence ID" value="MPN03235.1"/>
    <property type="molecule type" value="Genomic_DNA"/>
</dbReference>
<comment type="caution">
    <text evidence="1">The sequence shown here is derived from an EMBL/GenBank/DDBJ whole genome shotgun (WGS) entry which is preliminary data.</text>
</comment>
<reference evidence="1" key="1">
    <citation type="submission" date="2019-08" db="EMBL/GenBank/DDBJ databases">
        <authorList>
            <person name="Kucharzyk K."/>
            <person name="Murdoch R.W."/>
            <person name="Higgins S."/>
            <person name="Loffler F."/>
        </authorList>
    </citation>
    <scope>NUCLEOTIDE SEQUENCE</scope>
</reference>
<organism evidence="1">
    <name type="scientific">bioreactor metagenome</name>
    <dbReference type="NCBI Taxonomy" id="1076179"/>
    <lineage>
        <taxon>unclassified sequences</taxon>
        <taxon>metagenomes</taxon>
        <taxon>ecological metagenomes</taxon>
    </lineage>
</organism>
<sequence>MVAVQRRLGPFVAMAAVGHALHSPCQRGHCFAFGYCLWDHVLHRQVPDQPMVEIFE</sequence>